<evidence type="ECO:0000259" key="5">
    <source>
        <dbReference type="PROSITE" id="PS50931"/>
    </source>
</evidence>
<dbReference type="Gene3D" id="1.10.10.10">
    <property type="entry name" value="Winged helix-like DNA-binding domain superfamily/Winged helix DNA-binding domain"/>
    <property type="match status" value="1"/>
</dbReference>
<dbReference type="CDD" id="cd08417">
    <property type="entry name" value="PBP2_Nitroaromatics_like"/>
    <property type="match status" value="1"/>
</dbReference>
<protein>
    <submittedName>
        <fullName evidence="6">LysR family transcriptional regulator</fullName>
    </submittedName>
</protein>
<comment type="similarity">
    <text evidence="1">Belongs to the LysR transcriptional regulatory family.</text>
</comment>
<evidence type="ECO:0000256" key="3">
    <source>
        <dbReference type="ARBA" id="ARBA00023125"/>
    </source>
</evidence>
<dbReference type="Pfam" id="PF00126">
    <property type="entry name" value="HTH_1"/>
    <property type="match status" value="1"/>
</dbReference>
<keyword evidence="7" id="KW-1185">Reference proteome</keyword>
<dbReference type="RefSeq" id="WP_379556206.1">
    <property type="nucleotide sequence ID" value="NZ_JBHUKO010000002.1"/>
</dbReference>
<evidence type="ECO:0000313" key="7">
    <source>
        <dbReference type="Proteomes" id="UP001589798"/>
    </source>
</evidence>
<dbReference type="InterPro" id="IPR036388">
    <property type="entry name" value="WH-like_DNA-bd_sf"/>
</dbReference>
<gene>
    <name evidence="6" type="ORF">ACFFJC_12720</name>
</gene>
<dbReference type="InterPro" id="IPR000847">
    <property type="entry name" value="LysR_HTH_N"/>
</dbReference>
<evidence type="ECO:0000313" key="6">
    <source>
        <dbReference type="EMBL" id="MFC0205129.1"/>
    </source>
</evidence>
<dbReference type="PANTHER" id="PTHR30118:SF15">
    <property type="entry name" value="TRANSCRIPTIONAL REGULATORY PROTEIN"/>
    <property type="match status" value="1"/>
</dbReference>
<accession>A0ABV6CWM6</accession>
<sequence length="311" mass="33509">MQSCRNNWSSMIPPLAPNLLLTLAVLLKTKSVSISAVMLGVSQPSVSRALAKLREALNDPLLVRSGGGMIRTRRGDELVGRLADWVAATSALLVEKTFDPAGVERRFRVASTDFGVMSVVLPALAALRESAPGIAIDVLPLNHATHRSLAQGDIDIAISGLDHDPSQLHRLHLFRDRFVCVTRPGHPLAGPAEPVPLDAFLAHPHLGLTVSDAELDRVATALGSDGVGRRVAASVPYFGLAPDLLLEGDLVMVVPSRAMDRLARASELAARAAPEALGELDYWLLWHERSHRDPASVWLRQQFREAAARSG</sequence>
<dbReference type="InterPro" id="IPR037402">
    <property type="entry name" value="YidZ_PBP2"/>
</dbReference>
<dbReference type="InterPro" id="IPR005119">
    <property type="entry name" value="LysR_subst-bd"/>
</dbReference>
<name>A0ABV6CWM6_9SPHN</name>
<keyword evidence="3" id="KW-0238">DNA-binding</keyword>
<dbReference type="PANTHER" id="PTHR30118">
    <property type="entry name" value="HTH-TYPE TRANSCRIPTIONAL REGULATOR LEUO-RELATED"/>
    <property type="match status" value="1"/>
</dbReference>
<dbReference type="EMBL" id="JBHLWK010000015">
    <property type="protein sequence ID" value="MFC0205129.1"/>
    <property type="molecule type" value="Genomic_DNA"/>
</dbReference>
<dbReference type="Gene3D" id="3.40.190.10">
    <property type="entry name" value="Periplasmic binding protein-like II"/>
    <property type="match status" value="2"/>
</dbReference>
<dbReference type="PROSITE" id="PS50931">
    <property type="entry name" value="HTH_LYSR"/>
    <property type="match status" value="1"/>
</dbReference>
<evidence type="ECO:0000256" key="4">
    <source>
        <dbReference type="ARBA" id="ARBA00023163"/>
    </source>
</evidence>
<keyword evidence="4" id="KW-0804">Transcription</keyword>
<evidence type="ECO:0000256" key="1">
    <source>
        <dbReference type="ARBA" id="ARBA00009437"/>
    </source>
</evidence>
<feature type="domain" description="HTH lysR-type" evidence="5">
    <location>
        <begin position="15"/>
        <end position="72"/>
    </location>
</feature>
<organism evidence="6 7">
    <name type="scientific">Novosphingobium soli</name>
    <dbReference type="NCBI Taxonomy" id="574956"/>
    <lineage>
        <taxon>Bacteria</taxon>
        <taxon>Pseudomonadati</taxon>
        <taxon>Pseudomonadota</taxon>
        <taxon>Alphaproteobacteria</taxon>
        <taxon>Sphingomonadales</taxon>
        <taxon>Sphingomonadaceae</taxon>
        <taxon>Novosphingobium</taxon>
    </lineage>
</organism>
<comment type="caution">
    <text evidence="6">The sequence shown here is derived from an EMBL/GenBank/DDBJ whole genome shotgun (WGS) entry which is preliminary data.</text>
</comment>
<dbReference type="SUPFAM" id="SSF53850">
    <property type="entry name" value="Periplasmic binding protein-like II"/>
    <property type="match status" value="1"/>
</dbReference>
<dbReference type="SUPFAM" id="SSF46785">
    <property type="entry name" value="Winged helix' DNA-binding domain"/>
    <property type="match status" value="1"/>
</dbReference>
<dbReference type="Pfam" id="PF03466">
    <property type="entry name" value="LysR_substrate"/>
    <property type="match status" value="1"/>
</dbReference>
<reference evidence="6 7" key="1">
    <citation type="submission" date="2024-09" db="EMBL/GenBank/DDBJ databases">
        <authorList>
            <person name="Sun Q."/>
            <person name="Mori K."/>
        </authorList>
    </citation>
    <scope>NUCLEOTIDE SEQUENCE [LARGE SCALE GENOMIC DNA]</scope>
    <source>
        <strain evidence="6 7">CCM 7706</strain>
    </source>
</reference>
<keyword evidence="2" id="KW-0805">Transcription regulation</keyword>
<evidence type="ECO:0000256" key="2">
    <source>
        <dbReference type="ARBA" id="ARBA00023015"/>
    </source>
</evidence>
<proteinExistence type="inferred from homology"/>
<dbReference type="Proteomes" id="UP001589798">
    <property type="component" value="Unassembled WGS sequence"/>
</dbReference>
<dbReference type="InterPro" id="IPR036390">
    <property type="entry name" value="WH_DNA-bd_sf"/>
</dbReference>
<dbReference type="InterPro" id="IPR050389">
    <property type="entry name" value="LysR-type_TF"/>
</dbReference>